<feature type="transmembrane region" description="Helical" evidence="1">
    <location>
        <begin position="388"/>
        <end position="408"/>
    </location>
</feature>
<dbReference type="SUPFAM" id="SSF82866">
    <property type="entry name" value="Multidrug efflux transporter AcrB transmembrane domain"/>
    <property type="match status" value="2"/>
</dbReference>
<dbReference type="RefSeq" id="WP_145385427.1">
    <property type="nucleotide sequence ID" value="NZ_CP037423.1"/>
</dbReference>
<dbReference type="Gene3D" id="3.30.2090.10">
    <property type="entry name" value="Multidrug efflux transporter AcrB TolC docking domain, DN and DC subdomains"/>
    <property type="match status" value="2"/>
</dbReference>
<dbReference type="GO" id="GO:0042910">
    <property type="term" value="F:xenobiotic transmembrane transporter activity"/>
    <property type="evidence" value="ECO:0007669"/>
    <property type="project" value="TreeGrafter"/>
</dbReference>
<keyword evidence="1" id="KW-0472">Membrane</keyword>
<feature type="transmembrane region" description="Helical" evidence="1">
    <location>
        <begin position="27"/>
        <end position="45"/>
    </location>
</feature>
<dbReference type="PANTHER" id="PTHR32063">
    <property type="match status" value="1"/>
</dbReference>
<dbReference type="SUPFAM" id="SSF82693">
    <property type="entry name" value="Multidrug efflux transporter AcrB pore domain, PN1, PN2, PC1 and PC2 subdomains"/>
    <property type="match status" value="3"/>
</dbReference>
<name>A0A518HLN1_9BACT</name>
<dbReference type="GO" id="GO:0005886">
    <property type="term" value="C:plasma membrane"/>
    <property type="evidence" value="ECO:0007669"/>
    <property type="project" value="TreeGrafter"/>
</dbReference>
<dbReference type="KEGG" id="snep:Enr13x_15980"/>
<dbReference type="Gene3D" id="3.30.70.1320">
    <property type="entry name" value="Multidrug efflux transporter AcrB pore domain like"/>
    <property type="match status" value="1"/>
</dbReference>
<dbReference type="Gene3D" id="1.20.1640.10">
    <property type="entry name" value="Multidrug efflux transporter AcrB transmembrane domain"/>
    <property type="match status" value="3"/>
</dbReference>
<feature type="transmembrane region" description="Helical" evidence="1">
    <location>
        <begin position="555"/>
        <end position="577"/>
    </location>
</feature>
<accession>A0A518HLN1</accession>
<reference evidence="2 3" key="1">
    <citation type="submission" date="2019-03" db="EMBL/GenBank/DDBJ databases">
        <title>Deep-cultivation of Planctomycetes and their phenomic and genomic characterization uncovers novel biology.</title>
        <authorList>
            <person name="Wiegand S."/>
            <person name="Jogler M."/>
            <person name="Boedeker C."/>
            <person name="Pinto D."/>
            <person name="Vollmers J."/>
            <person name="Rivas-Marin E."/>
            <person name="Kohn T."/>
            <person name="Peeters S.H."/>
            <person name="Heuer A."/>
            <person name="Rast P."/>
            <person name="Oberbeckmann S."/>
            <person name="Bunk B."/>
            <person name="Jeske O."/>
            <person name="Meyerdierks A."/>
            <person name="Storesund J.E."/>
            <person name="Kallscheuer N."/>
            <person name="Luecker S."/>
            <person name="Lage O.M."/>
            <person name="Pohl T."/>
            <person name="Merkel B.J."/>
            <person name="Hornburger P."/>
            <person name="Mueller R.-W."/>
            <person name="Bruemmer F."/>
            <person name="Labrenz M."/>
            <person name="Spormann A.M."/>
            <person name="Op den Camp H."/>
            <person name="Overmann J."/>
            <person name="Amann R."/>
            <person name="Jetten M.S.M."/>
            <person name="Mascher T."/>
            <person name="Medema M.H."/>
            <person name="Devos D.P."/>
            <person name="Kaster A.-K."/>
            <person name="Ovreas L."/>
            <person name="Rohde M."/>
            <person name="Galperin M.Y."/>
            <person name="Jogler C."/>
        </authorList>
    </citation>
    <scope>NUCLEOTIDE SEQUENCE [LARGE SCALE GENOMIC DNA]</scope>
    <source>
        <strain evidence="2 3">Enr13</strain>
    </source>
</reference>
<keyword evidence="1" id="KW-1133">Transmembrane helix</keyword>
<dbReference type="OrthoDB" id="219750at2"/>
<dbReference type="Gene3D" id="3.30.70.1430">
    <property type="entry name" value="Multidrug efflux transporter AcrB pore domain"/>
    <property type="match status" value="2"/>
</dbReference>
<dbReference type="PRINTS" id="PR00702">
    <property type="entry name" value="ACRIFLAVINRP"/>
</dbReference>
<proteinExistence type="predicted"/>
<feature type="transmembrane region" description="Helical" evidence="1">
    <location>
        <begin position="493"/>
        <end position="515"/>
    </location>
</feature>
<keyword evidence="1" id="KW-0812">Transmembrane</keyword>
<feature type="transmembrane region" description="Helical" evidence="1">
    <location>
        <begin position="1075"/>
        <end position="1101"/>
    </location>
</feature>
<dbReference type="Proteomes" id="UP000319004">
    <property type="component" value="Chromosome"/>
</dbReference>
<evidence type="ECO:0000313" key="2">
    <source>
        <dbReference type="EMBL" id="QDV41755.1"/>
    </source>
</evidence>
<keyword evidence="3" id="KW-1185">Reference proteome</keyword>
<evidence type="ECO:0000313" key="3">
    <source>
        <dbReference type="Proteomes" id="UP000319004"/>
    </source>
</evidence>
<dbReference type="InterPro" id="IPR001036">
    <property type="entry name" value="Acrflvin-R"/>
</dbReference>
<feature type="transmembrane region" description="Helical" evidence="1">
    <location>
        <begin position="463"/>
        <end position="481"/>
    </location>
</feature>
<dbReference type="Gene3D" id="3.30.70.1440">
    <property type="entry name" value="Multidrug efflux transporter AcrB pore domain"/>
    <property type="match status" value="2"/>
</dbReference>
<dbReference type="AlphaFoldDB" id="A0A518HLN1"/>
<dbReference type="EMBL" id="CP037423">
    <property type="protein sequence ID" value="QDV41755.1"/>
    <property type="molecule type" value="Genomic_DNA"/>
</dbReference>
<evidence type="ECO:0000256" key="1">
    <source>
        <dbReference type="SAM" id="Phobius"/>
    </source>
</evidence>
<feature type="transmembrane region" description="Helical" evidence="1">
    <location>
        <begin position="938"/>
        <end position="958"/>
    </location>
</feature>
<dbReference type="Pfam" id="PF00873">
    <property type="entry name" value="ACR_tran"/>
    <property type="match status" value="2"/>
</dbReference>
<dbReference type="InterPro" id="IPR027463">
    <property type="entry name" value="AcrB_DN_DC_subdom"/>
</dbReference>
<organism evidence="2 3">
    <name type="scientific">Stieleria neptunia</name>
    <dbReference type="NCBI Taxonomy" id="2527979"/>
    <lineage>
        <taxon>Bacteria</taxon>
        <taxon>Pseudomonadati</taxon>
        <taxon>Planctomycetota</taxon>
        <taxon>Planctomycetia</taxon>
        <taxon>Pirellulales</taxon>
        <taxon>Pirellulaceae</taxon>
        <taxon>Stieleria</taxon>
    </lineage>
</organism>
<protein>
    <submittedName>
        <fullName evidence="2">Multidrug export protein AcrF</fullName>
    </submittedName>
</protein>
<feature type="transmembrane region" description="Helical" evidence="1">
    <location>
        <begin position="964"/>
        <end position="987"/>
    </location>
</feature>
<dbReference type="SUPFAM" id="SSF82714">
    <property type="entry name" value="Multidrug efflux transporter AcrB TolC docking domain, DN and DC subdomains"/>
    <property type="match status" value="2"/>
</dbReference>
<dbReference type="PANTHER" id="PTHR32063:SF16">
    <property type="entry name" value="CATION EFFLUX SYSTEM (ACRB_ACRD_ACRF FAMILY)"/>
    <property type="match status" value="1"/>
</dbReference>
<feature type="transmembrane region" description="Helical" evidence="1">
    <location>
        <begin position="999"/>
        <end position="1017"/>
    </location>
</feature>
<sequence length="1116" mass="122336">MTNGDDANAPDTPLMTRIVEVFLRGDVAFLLIAVSLLLGAAALFLTPREEEPQIVVPMADVFASAPGLSAEEVERQVTDRLEKLLYQIDGVEFVYSTSQPGQCVVTVRFYVGEDREDSLVKIYNKINSSTDKIPPVVQSWVVKPIEVDDVPIVIASLWSDQTQRYGDHELRRIAEEVQRELQSIPNTNRVEVVGGRPRRIYVNLDAQRLAAHKTSPLQVARALQVSNVTARNGSFEQQNTQFNVETGTFIRNVAELEEIVVNVAGGRPVYLKNVATVVDGPAEADSYSWIGFGAADETYGDRTELYPAVHISVAKRKGSNAVRVAGAVEAKLEALEASHLPTGTHFRVTRDYGETANEKVNELIEGLVVAVLTVVGLIGLTMGWRPALVIALAIPVCYSLTLFVNLMVGYSINRVTMFALILALGLLVDDPITDVENIARYFTMKIFPPRKSVLRAVQEVRPALILSTLAIIVSFLPLAFITGMMGPYMAPMALNVPLTVTVSTIVAFVITPWLAMVSLKQLNQSGDPDDAYDLTTRPLYRLSRFVLAPILSRALYAWGVLLGIALLFVLALIPPVFRWVPVKMLPYDNKNEFQVVIDMPEGTTLERTDVVARRIGRFLGGLAEVSDYELFVGTASPMDFNGLVRHYFLRQGPHVADIRVNLLAKEQRVQQSHEILLRIRDEVTELAESMGANIKLVEVPPGPPVLSTITAEVYGPPHGTYAQQIDVARNVMGRLTQEPGVVDLDVSAEDDQIRFVFETDKPKAALSGISTEAIAQTVATALSGNQATVLHLPQEVEPLWIELKLPRASRSALDDLEEIYVQGEAGQIVQLGALGRFRETLEDKSIYHKNLRRVVYVYAEVAGRPPADAIMDVEWDRRPVSADDAAATDAEPAQPRPIGRRSWMSLGGGVPWSVPDGYQVQWAGEGEWDITLDVFRDLGLAFGAALVGIFVVLMFQTGSRTLPLLIMSAIPLSMIGIMPGFWGLNLIMNQPVGGHPNPVFITATAMIGMIALAGIVVRNSVVLIDFIHLAQAEGFALEESIIRSVAVRTRPILLTAGTTLLANWVITLDPVFSGLAWAIIFGILTSTFFTLIVIPAAYWLIYRGETPSASTTAEEL</sequence>
<gene>
    <name evidence="2" type="primary">acrF_2</name>
    <name evidence="2" type="ORF">Enr13x_15980</name>
</gene>